<protein>
    <submittedName>
        <fullName evidence="3">SAM-dependent methyltransferase</fullName>
    </submittedName>
</protein>
<organism evidence="3">
    <name type="scientific">Thermodesulfobacterium geofontis</name>
    <dbReference type="NCBI Taxonomy" id="1295609"/>
    <lineage>
        <taxon>Bacteria</taxon>
        <taxon>Pseudomonadati</taxon>
        <taxon>Thermodesulfobacteriota</taxon>
        <taxon>Thermodesulfobacteria</taxon>
        <taxon>Thermodesulfobacteriales</taxon>
        <taxon>Thermodesulfobacteriaceae</taxon>
        <taxon>Thermodesulfobacterium</taxon>
    </lineage>
</organism>
<dbReference type="InterPro" id="IPR038375">
    <property type="entry name" value="NDUFAF7_sf"/>
</dbReference>
<dbReference type="AlphaFoldDB" id="A0A7C4NTE7"/>
<dbReference type="SUPFAM" id="SSF53335">
    <property type="entry name" value="S-adenosyl-L-methionine-dependent methyltransferases"/>
    <property type="match status" value="1"/>
</dbReference>
<dbReference type="Gene3D" id="3.40.50.12710">
    <property type="match status" value="1"/>
</dbReference>
<evidence type="ECO:0000256" key="2">
    <source>
        <dbReference type="ARBA" id="ARBA00022679"/>
    </source>
</evidence>
<dbReference type="GO" id="GO:0035243">
    <property type="term" value="F:protein-arginine omega-N symmetric methyltransferase activity"/>
    <property type="evidence" value="ECO:0007669"/>
    <property type="project" value="TreeGrafter"/>
</dbReference>
<dbReference type="Pfam" id="PF02636">
    <property type="entry name" value="Methyltransf_28"/>
    <property type="match status" value="1"/>
</dbReference>
<evidence type="ECO:0000256" key="1">
    <source>
        <dbReference type="ARBA" id="ARBA00022603"/>
    </source>
</evidence>
<name>A0A7C4NTE7_9BACT</name>
<keyword evidence="1 3" id="KW-0489">Methyltransferase</keyword>
<proteinExistence type="predicted"/>
<dbReference type="InterPro" id="IPR003788">
    <property type="entry name" value="NDUFAF7"/>
</dbReference>
<gene>
    <name evidence="3" type="ORF">ENT66_00040</name>
</gene>
<evidence type="ECO:0000313" key="3">
    <source>
        <dbReference type="EMBL" id="HGQ84843.1"/>
    </source>
</evidence>
<reference evidence="3" key="1">
    <citation type="journal article" date="2020" name="mSystems">
        <title>Genome- and Community-Level Interaction Insights into Carbon Utilization and Element Cycling Functions of Hydrothermarchaeota in Hydrothermal Sediment.</title>
        <authorList>
            <person name="Zhou Z."/>
            <person name="Liu Y."/>
            <person name="Xu W."/>
            <person name="Pan J."/>
            <person name="Luo Z.H."/>
            <person name="Li M."/>
        </authorList>
    </citation>
    <scope>NUCLEOTIDE SEQUENCE [LARGE SCALE GENOMIC DNA]</scope>
    <source>
        <strain evidence="3">SpSt-6</strain>
    </source>
</reference>
<comment type="caution">
    <text evidence="3">The sequence shown here is derived from an EMBL/GenBank/DDBJ whole genome shotgun (WGS) entry which is preliminary data.</text>
</comment>
<dbReference type="InterPro" id="IPR029063">
    <property type="entry name" value="SAM-dependent_MTases_sf"/>
</dbReference>
<dbReference type="EMBL" id="DSZN01000001">
    <property type="protein sequence ID" value="HGQ84843.1"/>
    <property type="molecule type" value="Genomic_DNA"/>
</dbReference>
<dbReference type="PANTHER" id="PTHR12049:SF7">
    <property type="entry name" value="PROTEIN ARGININE METHYLTRANSFERASE NDUFAF7, MITOCHONDRIAL"/>
    <property type="match status" value="1"/>
</dbReference>
<dbReference type="PANTHER" id="PTHR12049">
    <property type="entry name" value="PROTEIN ARGININE METHYLTRANSFERASE NDUFAF7, MITOCHONDRIAL"/>
    <property type="match status" value="1"/>
</dbReference>
<dbReference type="GO" id="GO:0032259">
    <property type="term" value="P:methylation"/>
    <property type="evidence" value="ECO:0007669"/>
    <property type="project" value="UniProtKB-KW"/>
</dbReference>
<keyword evidence="2 3" id="KW-0808">Transferase</keyword>
<accession>A0A7C4NTE7</accession>
<sequence length="367" mass="43131">MFLNILSQESPLTFEKYMELSLYHSEYGYYARGMLPGKKGDYITSPCISKIFGATLARQIIEMYEILGEIDDFLIVEAGAGHGFLAGDLLEYTVKKGYKFSYLIIEPFSSIRKIQEETLKAFKEKIKWVKNLRDLPKFRGVFLSNELFDSFPVKLIQKKDNKIYEVWIKVEENGNIKEFLRELEDEKILRIIEPYFPFWEEGYRTEVCLKIEEFYKDLSEKMEEGFIITIDYGYPRQDYYSSERSKGTLLCYHEHKAISDPYFKPGEIDITSHVDFTLLREFGEKYGFSNIGFTQQGSFLVALGINEVFYEISEKTWKDIESLKFLIFPEGFGTSHWVLVQAKLPKEKLKKELKGFSLSNRIYLLYK</sequence>